<protein>
    <submittedName>
        <fullName evidence="1">Uncharacterized protein</fullName>
    </submittedName>
</protein>
<dbReference type="AlphaFoldDB" id="V9VVV7"/>
<dbReference type="Proteomes" id="UP000018780">
    <property type="component" value="Chromosome"/>
</dbReference>
<dbReference type="STRING" id="999552.METH_04145"/>
<evidence type="ECO:0000313" key="2">
    <source>
        <dbReference type="Proteomes" id="UP000018780"/>
    </source>
</evidence>
<dbReference type="RefSeq" id="WP_024089125.1">
    <property type="nucleotide sequence ID" value="NC_023135.1"/>
</dbReference>
<sequence>MTPAFKFSGRVAKGDLRHSIREEAPDGALIAPNYVETAWGSVPQYAATVRDANTGYDPAGDCQGSFMSAKYQPNNNCYAYGCNIASNSFAQPGRASGAPALSENFTAEHVRDNAVSDGLVYVGTTLADIEKHAASAGAGGHYVALMFSPPESNIGSDPEANWPGDYHWARCDTLSPMSWSQKDGGDQVTNFDFAGNPITDPSTANWRVNQGPIKTIGTGKDYNEYAVTYGFYCYMYVPDGSVNII</sequence>
<dbReference type="HOGENOM" id="CLU_1132496_0_0_5"/>
<name>V9VVV7_9RHOB</name>
<proteinExistence type="predicted"/>
<gene>
    <name evidence="1" type="ORF">METH_04145</name>
</gene>
<dbReference type="KEGG" id="lmd:METH_04145"/>
<reference evidence="1 2" key="1">
    <citation type="submission" date="2013-09" db="EMBL/GenBank/DDBJ databases">
        <authorList>
            <consortium name="DOE Joint Genome Institute"/>
            <person name="Klenk H.-P."/>
            <person name="Huntemann M."/>
            <person name="Han J."/>
            <person name="Chen A."/>
            <person name="Kyrpides N."/>
            <person name="Mavromatis K."/>
            <person name="Markowitz V."/>
            <person name="Palaniappan K."/>
            <person name="Ivanova N."/>
            <person name="Schaumberg A."/>
            <person name="Pati A."/>
            <person name="Liolios K."/>
            <person name="Nordberg H.P."/>
            <person name="Cantor M.N."/>
            <person name="Hua S.X."/>
            <person name="Woyke T."/>
        </authorList>
    </citation>
    <scope>NUCLEOTIDE SEQUENCE [LARGE SCALE GENOMIC DNA]</scope>
    <source>
        <strain evidence="1 2">DSM 14336</strain>
    </source>
</reference>
<dbReference type="PATRIC" id="fig|999552.6.peg.821"/>
<keyword evidence="2" id="KW-1185">Reference proteome</keyword>
<accession>V9VVV7</accession>
<dbReference type="EMBL" id="CP006773">
    <property type="protein sequence ID" value="AHD02881.1"/>
    <property type="molecule type" value="Genomic_DNA"/>
</dbReference>
<evidence type="ECO:0000313" key="1">
    <source>
        <dbReference type="EMBL" id="AHD02881.1"/>
    </source>
</evidence>
<dbReference type="OrthoDB" id="6015145at2"/>
<organism evidence="1 2">
    <name type="scientific">Leisingera methylohalidivorans DSM 14336</name>
    <dbReference type="NCBI Taxonomy" id="999552"/>
    <lineage>
        <taxon>Bacteria</taxon>
        <taxon>Pseudomonadati</taxon>
        <taxon>Pseudomonadota</taxon>
        <taxon>Alphaproteobacteria</taxon>
        <taxon>Rhodobacterales</taxon>
        <taxon>Roseobacteraceae</taxon>
        <taxon>Leisingera</taxon>
    </lineage>
</organism>